<dbReference type="PANTHER" id="PTHR46730:SF1">
    <property type="entry name" value="PLAT DOMAIN-CONTAINING PROTEIN"/>
    <property type="match status" value="1"/>
</dbReference>
<feature type="compositionally biased region" description="Basic and acidic residues" evidence="6">
    <location>
        <begin position="1598"/>
        <end position="1615"/>
    </location>
</feature>
<gene>
    <name evidence="9" type="ORF">LAMO00422_LOCUS5203</name>
</gene>
<feature type="transmembrane region" description="Helical" evidence="7">
    <location>
        <begin position="1980"/>
        <end position="2002"/>
    </location>
</feature>
<keyword evidence="3" id="KW-0677">Repeat</keyword>
<feature type="compositionally biased region" description="Basic and acidic residues" evidence="6">
    <location>
        <begin position="1672"/>
        <end position="1693"/>
    </location>
</feature>
<dbReference type="Pfam" id="PF02010">
    <property type="entry name" value="REJ"/>
    <property type="match status" value="1"/>
</dbReference>
<keyword evidence="4 7" id="KW-1133">Transmembrane helix</keyword>
<feature type="compositionally biased region" description="Basic and acidic residues" evidence="6">
    <location>
        <begin position="1327"/>
        <end position="1339"/>
    </location>
</feature>
<dbReference type="PANTHER" id="PTHR46730">
    <property type="entry name" value="POLYCYSTIN-1"/>
    <property type="match status" value="1"/>
</dbReference>
<evidence type="ECO:0000256" key="2">
    <source>
        <dbReference type="ARBA" id="ARBA00022692"/>
    </source>
</evidence>
<proteinExistence type="predicted"/>
<dbReference type="GO" id="GO:0006816">
    <property type="term" value="P:calcium ion transport"/>
    <property type="evidence" value="ECO:0007669"/>
    <property type="project" value="TreeGrafter"/>
</dbReference>
<sequence length="2057" mass="226592">MLMSFNAAVVQTDVGEPIPNFNCSIPDSFPNDDAQECTCASGYVGSFCNSFPTLSPTSAPTRMFADFSDCMLEFDGYTCKIKFQTPILTPGLKDCVTWLTSDTLSLAGPNPSCRVLADRMTFQLQLGYDALLGIGAEVQLQDTVSDLSGNVDFTAQGHAQLRKPSPLPVPVVRLDVNPTTLSSCETATVNAVIVNGAHRPVSYGWNFGQVTPTNAPTTSLGGTISPSTSAPTLSLATHQFAVDLSNLAVDQTIFLSLGVENWLNQSNSPPETVVLNRISTIALATVFLFPTTDTIRYNDPLVITSVIFFEGCKPFTRSIQWSVSSAPPGSTLSVDSKSTQLYIAAETMYPLGEYCFNFKVTETADDNQAETYVTDKVSCFTVTRAPVKAVITGGKREATVNQDIVFNGGLSYDPLGSNVGSISYQWSYSGCSVSVSGDLLSSTLTMAGINAGDLCTITLTVTSADMTSTDSTSVNLTITDVSVFDVSLVVNSPFDVSGDILVVSDTNDLSISTVVNGNVQGAVIYTWTDMSGYLNLSDPSVLLTGIGDSALVVDSTALLQGALLMISVTVADDTKTGSAVLSILVDNGPNGGSCDVFPRSGTTLVTEFRFNCFGFTALQQPIFYEYSVNYNNIDNLLQKSTDPFMRVMTLPAGDPNNGNSLVVKLEISDARGTVTNLEFDISVAPLSNGAIQTRLSESISTNLTQAAASQDWLQFCAFCMSEESMLYAASDPTILRSSMFTQLENIHATSTINPFTAVQSVQQTDVVVSNINEITSPVQTGATSLLTTAINQIAGFQEQTVPVGQVSIFPSTERFVVIPCSSAIQEISMAYVNDTKVNSTTAQDKQTLGRSIGILIDTFAAVIGRSLIEGHVVGQQAAEFSNRGLTIRALKTQFDLFDDSSGTDIAIGSGRFNVRRSTLLGNTGQKFDVIAHSNAVNVYTVYELGETRAPNEISANVPATKLFSLDIFLAASTLLQNTKVAIDPSQENIQISLPLAVDPSGPPNSIRAWVPNFFQLTNGDTGWRTTGCTAGVLNIAQTEVTISCNHLTTFLIGAEDGQAVSLVTAGNAEVVTVAALSIAEFPIMLYILIGLYTWYLFGLIFARFHDEELFGLQLRRAVKYSKKNRRRKQGLDKLKVYSRLGRNDDDSDDSEDVMMGAKSLPQMDDVPEVKSNTAVMDLLRKLRDDCAPFEIMKEKGLKPKDMMENEYLQRVGRLSIGQNPDPEGKFDDLRRDAAEGHAFRKRLRMRNDGLEVCEAHDMRDCFQQEAIDRMFNRQLKESYNLGPIGKAPLQLQNFWHSLQKGLMKRAQTPSPSEYDSSDGETVEDDDKTPRDDEGIDRRFSAFSMGSRDGPEQNIEEKDKEFDGDYHYLSAGEDDDEHGKLPEKEEMERPDRRYSAFSADAFDGMVEEEEENRSRAEPRHSYITTNSHETDDEGENEKRRSKGEFEDEYRYSYFSDDSNDDTRFSNSRVITHVERENDEEEAKKRRYSVLSAVDAVPTNIQIVAENKDAVGGEIDSSGDDNDTDNLSFINASERRKRETKGPEFKADDEDTEMRPSSPVDAELLRQRGGTPATEVFAQTDDDKESRDDPIITEDQFVSEESKHSASRALNHDRKSSHDYDADFEALVSLRRDEKNTDDVVDSADPPSIKRRNSKFFISIQAPPIDQQNASAVDNHEAKHQVSQDLRGVDHKDGEISGYNPMASPNRMITAVEAPSFVMVSGKDGQQQSIPNPNKKHQQPSHRIPGRTQIGNISSQEAGHDMQRHSFDANHGGKGVSDSVRNQESANEKPHNFLQLDQKGEEEVQEIRSSGLAPLSSKEPLHRFSLELRMDDIKNLDDGVDVNDEKKARRKSFSRISHRLSTTKEDDASDSSTDFEQETPSACAFYREALTHYHCWLVFSFPSAFQFSVVERWTLGFCIIFGTLAVCSVWIARGPELHWALIGLFAGVLILPFVFAMHRLFIYSQNRVDIALNVHKRYSANVRFATLSFCIFWMIMCGMVTLFFGVELEREFLGNVWKILLAGVIADGVDIALGEPLHLALLVPWFSRWEVTQKFRDED</sequence>
<protein>
    <recommendedName>
        <fullName evidence="8">PKD/REJ-like domain-containing protein</fullName>
    </recommendedName>
</protein>
<feature type="compositionally biased region" description="Basic and acidic residues" evidence="6">
    <location>
        <begin position="1435"/>
        <end position="1449"/>
    </location>
</feature>
<dbReference type="InterPro" id="IPR002859">
    <property type="entry name" value="PKD/REJ-like"/>
</dbReference>
<evidence type="ECO:0000256" key="5">
    <source>
        <dbReference type="ARBA" id="ARBA00023136"/>
    </source>
</evidence>
<evidence type="ECO:0000256" key="7">
    <source>
        <dbReference type="SAM" id="Phobius"/>
    </source>
</evidence>
<feature type="compositionally biased region" description="Basic and acidic residues" evidence="6">
    <location>
        <begin position="1348"/>
        <end position="1365"/>
    </location>
</feature>
<organism evidence="9">
    <name type="scientific">Amorphochlora amoebiformis</name>
    <dbReference type="NCBI Taxonomy" id="1561963"/>
    <lineage>
        <taxon>Eukaryota</taxon>
        <taxon>Sar</taxon>
        <taxon>Rhizaria</taxon>
        <taxon>Cercozoa</taxon>
        <taxon>Chlorarachniophyceae</taxon>
        <taxon>Amorphochlora</taxon>
    </lineage>
</organism>
<feature type="compositionally biased region" description="Basic and acidic residues" evidence="6">
    <location>
        <begin position="1756"/>
        <end position="1766"/>
    </location>
</feature>
<evidence type="ECO:0000256" key="1">
    <source>
        <dbReference type="ARBA" id="ARBA00004370"/>
    </source>
</evidence>
<dbReference type="EMBL" id="HBEM01007435">
    <property type="protein sequence ID" value="CAD8439054.1"/>
    <property type="molecule type" value="Transcribed_RNA"/>
</dbReference>
<comment type="subcellular location">
    <subcellularLocation>
        <location evidence="1">Membrane</location>
    </subcellularLocation>
</comment>
<feature type="transmembrane region" description="Helical" evidence="7">
    <location>
        <begin position="1911"/>
        <end position="1930"/>
    </location>
</feature>
<feature type="region of interest" description="Disordered" evidence="6">
    <location>
        <begin position="1303"/>
        <end position="1463"/>
    </location>
</feature>
<feature type="compositionally biased region" description="Basic and acidic residues" evidence="6">
    <location>
        <begin position="1531"/>
        <end position="1544"/>
    </location>
</feature>
<feature type="region of interest" description="Disordered" evidence="6">
    <location>
        <begin position="1666"/>
        <end position="1701"/>
    </location>
</feature>
<evidence type="ECO:0000256" key="4">
    <source>
        <dbReference type="ARBA" id="ARBA00022989"/>
    </source>
</evidence>
<dbReference type="GO" id="GO:0005261">
    <property type="term" value="F:monoatomic cation channel activity"/>
    <property type="evidence" value="ECO:0007669"/>
    <property type="project" value="TreeGrafter"/>
</dbReference>
<evidence type="ECO:0000259" key="8">
    <source>
        <dbReference type="Pfam" id="PF02010"/>
    </source>
</evidence>
<feature type="compositionally biased region" description="Basic and acidic residues" evidence="6">
    <location>
        <begin position="1376"/>
        <end position="1393"/>
    </location>
</feature>
<feature type="region of interest" description="Disordered" evidence="6">
    <location>
        <begin position="1720"/>
        <end position="1812"/>
    </location>
</feature>
<reference evidence="9" key="1">
    <citation type="submission" date="2021-01" db="EMBL/GenBank/DDBJ databases">
        <authorList>
            <person name="Corre E."/>
            <person name="Pelletier E."/>
            <person name="Niang G."/>
            <person name="Scheremetjew M."/>
            <person name="Finn R."/>
            <person name="Kale V."/>
            <person name="Holt S."/>
            <person name="Cochrane G."/>
            <person name="Meng A."/>
            <person name="Brown T."/>
            <person name="Cohen L."/>
        </authorList>
    </citation>
    <scope>NUCLEOTIDE SEQUENCE</scope>
    <source>
        <strain evidence="9">CCMP2058</strain>
    </source>
</reference>
<name>A0A7S0D2C6_9EUKA</name>
<keyword evidence="5 7" id="KW-0472">Membrane</keyword>
<evidence type="ECO:0000313" key="9">
    <source>
        <dbReference type="EMBL" id="CAD8439054.1"/>
    </source>
</evidence>
<evidence type="ECO:0000256" key="3">
    <source>
        <dbReference type="ARBA" id="ARBA00022737"/>
    </source>
</evidence>
<feature type="domain" description="PKD/REJ-like" evidence="8">
    <location>
        <begin position="318"/>
        <end position="714"/>
    </location>
</feature>
<feature type="compositionally biased region" description="Acidic residues" evidence="6">
    <location>
        <begin position="1315"/>
        <end position="1326"/>
    </location>
</feature>
<keyword evidence="2 7" id="KW-0812">Transmembrane</keyword>
<dbReference type="GO" id="GO:0005886">
    <property type="term" value="C:plasma membrane"/>
    <property type="evidence" value="ECO:0007669"/>
    <property type="project" value="TreeGrafter"/>
</dbReference>
<evidence type="ECO:0000256" key="6">
    <source>
        <dbReference type="SAM" id="MobiDB-lite"/>
    </source>
</evidence>
<feature type="transmembrane region" description="Helical" evidence="7">
    <location>
        <begin position="1936"/>
        <end position="1959"/>
    </location>
</feature>
<feature type="region of interest" description="Disordered" evidence="6">
    <location>
        <begin position="1505"/>
        <end position="1615"/>
    </location>
</feature>
<accession>A0A7S0D2C6</accession>